<evidence type="ECO:0000313" key="2">
    <source>
        <dbReference type="Proteomes" id="UP001153076"/>
    </source>
</evidence>
<dbReference type="PANTHER" id="PTHR33914:SF2">
    <property type="entry name" value="OS02G0582100 PROTEIN"/>
    <property type="match status" value="1"/>
</dbReference>
<dbReference type="Proteomes" id="UP001153076">
    <property type="component" value="Unassembled WGS sequence"/>
</dbReference>
<dbReference type="OrthoDB" id="1300198at2759"/>
<keyword evidence="2" id="KW-1185">Reference proteome</keyword>
<reference evidence="1" key="1">
    <citation type="submission" date="2022-04" db="EMBL/GenBank/DDBJ databases">
        <title>Carnegiea gigantea Genome sequencing and assembly v2.</title>
        <authorList>
            <person name="Copetti D."/>
            <person name="Sanderson M.J."/>
            <person name="Burquez A."/>
            <person name="Wojciechowski M.F."/>
        </authorList>
    </citation>
    <scope>NUCLEOTIDE SEQUENCE</scope>
    <source>
        <strain evidence="1">SGP5-SGP5p</strain>
        <tissue evidence="1">Aerial part</tissue>
    </source>
</reference>
<proteinExistence type="predicted"/>
<dbReference type="EMBL" id="JAKOGI010000026">
    <property type="protein sequence ID" value="KAJ8448917.1"/>
    <property type="molecule type" value="Genomic_DNA"/>
</dbReference>
<name>A0A9Q1QNM5_9CARY</name>
<dbReference type="GO" id="GO:0009786">
    <property type="term" value="P:regulation of asymmetric cell division"/>
    <property type="evidence" value="ECO:0007669"/>
    <property type="project" value="InterPro"/>
</dbReference>
<accession>A0A9Q1QNM5</accession>
<organism evidence="1 2">
    <name type="scientific">Carnegiea gigantea</name>
    <dbReference type="NCBI Taxonomy" id="171969"/>
    <lineage>
        <taxon>Eukaryota</taxon>
        <taxon>Viridiplantae</taxon>
        <taxon>Streptophyta</taxon>
        <taxon>Embryophyta</taxon>
        <taxon>Tracheophyta</taxon>
        <taxon>Spermatophyta</taxon>
        <taxon>Magnoliopsida</taxon>
        <taxon>eudicotyledons</taxon>
        <taxon>Gunneridae</taxon>
        <taxon>Pentapetalae</taxon>
        <taxon>Caryophyllales</taxon>
        <taxon>Cactineae</taxon>
        <taxon>Cactaceae</taxon>
        <taxon>Cactoideae</taxon>
        <taxon>Echinocereeae</taxon>
        <taxon>Carnegiea</taxon>
    </lineage>
</organism>
<sequence length="247" mass="27973">MPEEEKTELESNGELVKEIRIDSEMVDKFWIEDSKTYYSKPEKGMLGTLIFNDFCDESVILLMGSDCGTEDLIMEGEVFSEASDAISFDYEPIKRSMVLREKLNGGDFDARLLRGKDQQEENKSSQVANKVAEATNTMTASTIGESKSREESEDIKIHNLETENMISFGREVHENINGIYQYSGTLPYSGSVSLRSTSSTASTQSFAFPILAQDWNNSPVRMAKPDMRQLRKQKSWKMKIGCLCCRF</sequence>
<dbReference type="PANTHER" id="PTHR33914">
    <property type="entry name" value="18S PRE-RIBOSOMAL ASSEMBLY PROTEIN GAR2-LIKE PROTEIN"/>
    <property type="match status" value="1"/>
</dbReference>
<dbReference type="AlphaFoldDB" id="A0A9Q1QNM5"/>
<evidence type="ECO:0000313" key="1">
    <source>
        <dbReference type="EMBL" id="KAJ8448917.1"/>
    </source>
</evidence>
<dbReference type="InterPro" id="IPR040378">
    <property type="entry name" value="BASL"/>
</dbReference>
<comment type="caution">
    <text evidence="1">The sequence shown here is derived from an EMBL/GenBank/DDBJ whole genome shotgun (WGS) entry which is preliminary data.</text>
</comment>
<gene>
    <name evidence="1" type="ORF">Cgig2_030773</name>
</gene>
<protein>
    <submittedName>
        <fullName evidence="1">Uncharacterized protein</fullName>
    </submittedName>
</protein>